<comment type="caution">
    <text evidence="1">The sequence shown here is derived from an EMBL/GenBank/DDBJ whole genome shotgun (WGS) entry which is preliminary data.</text>
</comment>
<sequence length="161" mass="17814">MNNKSADFPPARGPNCERERFLLTDRLACARPPSTSFKNMSIVNVIHVKNFGLKVAALGSAALLSLLEQFKRQRGSAQAIILGGFVRKMSQEARNSSRPQPGDYAPRGLSQSAVKKVVCVYSGDVEAAEIAQKFFLMNLSRDEGNSGRWKRPNLLFERDSL</sequence>
<dbReference type="EMBL" id="BGZK01000329">
    <property type="protein sequence ID" value="GBP37143.1"/>
    <property type="molecule type" value="Genomic_DNA"/>
</dbReference>
<proteinExistence type="predicted"/>
<evidence type="ECO:0000313" key="1">
    <source>
        <dbReference type="EMBL" id="GBP37143.1"/>
    </source>
</evidence>
<organism evidence="1 2">
    <name type="scientific">Eumeta variegata</name>
    <name type="common">Bagworm moth</name>
    <name type="synonym">Eumeta japonica</name>
    <dbReference type="NCBI Taxonomy" id="151549"/>
    <lineage>
        <taxon>Eukaryota</taxon>
        <taxon>Metazoa</taxon>
        <taxon>Ecdysozoa</taxon>
        <taxon>Arthropoda</taxon>
        <taxon>Hexapoda</taxon>
        <taxon>Insecta</taxon>
        <taxon>Pterygota</taxon>
        <taxon>Neoptera</taxon>
        <taxon>Endopterygota</taxon>
        <taxon>Lepidoptera</taxon>
        <taxon>Glossata</taxon>
        <taxon>Ditrysia</taxon>
        <taxon>Tineoidea</taxon>
        <taxon>Psychidae</taxon>
        <taxon>Oiketicinae</taxon>
        <taxon>Eumeta</taxon>
    </lineage>
</organism>
<keyword evidence="2" id="KW-1185">Reference proteome</keyword>
<evidence type="ECO:0000313" key="2">
    <source>
        <dbReference type="Proteomes" id="UP000299102"/>
    </source>
</evidence>
<reference evidence="1 2" key="1">
    <citation type="journal article" date="2019" name="Commun. Biol.">
        <title>The bagworm genome reveals a unique fibroin gene that provides high tensile strength.</title>
        <authorList>
            <person name="Kono N."/>
            <person name="Nakamura H."/>
            <person name="Ohtoshi R."/>
            <person name="Tomita M."/>
            <person name="Numata K."/>
            <person name="Arakawa K."/>
        </authorList>
    </citation>
    <scope>NUCLEOTIDE SEQUENCE [LARGE SCALE GENOMIC DNA]</scope>
</reference>
<gene>
    <name evidence="1" type="ORF">EVAR_24275_1</name>
</gene>
<protein>
    <submittedName>
        <fullName evidence="1">Uncharacterized protein</fullName>
    </submittedName>
</protein>
<dbReference type="AlphaFoldDB" id="A0A4C1VEV6"/>
<name>A0A4C1VEV6_EUMVA</name>
<dbReference type="Proteomes" id="UP000299102">
    <property type="component" value="Unassembled WGS sequence"/>
</dbReference>
<accession>A0A4C1VEV6</accession>